<dbReference type="NCBIfam" id="NF004905">
    <property type="entry name" value="PRK06265.1-5"/>
    <property type="match status" value="1"/>
</dbReference>
<comment type="caution">
    <text evidence="8">The sequence shown here is derived from an EMBL/GenBank/DDBJ whole genome shotgun (WGS) entry which is preliminary data.</text>
</comment>
<dbReference type="Proteomes" id="UP000886752">
    <property type="component" value="Unassembled WGS sequence"/>
</dbReference>
<feature type="transmembrane region" description="Helical" evidence="7">
    <location>
        <begin position="97"/>
        <end position="118"/>
    </location>
</feature>
<reference evidence="8" key="2">
    <citation type="submission" date="2021-04" db="EMBL/GenBank/DDBJ databases">
        <authorList>
            <person name="Gilroy R."/>
        </authorList>
    </citation>
    <scope>NUCLEOTIDE SEQUENCE</scope>
    <source>
        <strain evidence="8">ChiHecec2B26-446</strain>
    </source>
</reference>
<keyword evidence="2" id="KW-0813">Transport</keyword>
<protein>
    <submittedName>
        <fullName evidence="8">Cobalt transporter CbiM</fullName>
    </submittedName>
</protein>
<feature type="transmembrane region" description="Helical" evidence="7">
    <location>
        <begin position="165"/>
        <end position="189"/>
    </location>
</feature>
<feature type="transmembrane region" description="Helical" evidence="7">
    <location>
        <begin position="130"/>
        <end position="153"/>
    </location>
</feature>
<evidence type="ECO:0000256" key="7">
    <source>
        <dbReference type="SAM" id="Phobius"/>
    </source>
</evidence>
<organism evidence="8 9">
    <name type="scientific">Candidatus Desulfovibrio intestinipullorum</name>
    <dbReference type="NCBI Taxonomy" id="2838536"/>
    <lineage>
        <taxon>Bacteria</taxon>
        <taxon>Pseudomonadati</taxon>
        <taxon>Thermodesulfobacteriota</taxon>
        <taxon>Desulfovibrionia</taxon>
        <taxon>Desulfovibrionales</taxon>
        <taxon>Desulfovibrionaceae</taxon>
        <taxon>Desulfovibrio</taxon>
    </lineage>
</organism>
<accession>A0A9D1PWC3</accession>
<reference evidence="8" key="1">
    <citation type="journal article" date="2021" name="PeerJ">
        <title>Extensive microbial diversity within the chicken gut microbiome revealed by metagenomics and culture.</title>
        <authorList>
            <person name="Gilroy R."/>
            <person name="Ravi A."/>
            <person name="Getino M."/>
            <person name="Pursley I."/>
            <person name="Horton D.L."/>
            <person name="Alikhan N.F."/>
            <person name="Baker D."/>
            <person name="Gharbi K."/>
            <person name="Hall N."/>
            <person name="Watson M."/>
            <person name="Adriaenssens E.M."/>
            <person name="Foster-Nyarko E."/>
            <person name="Jarju S."/>
            <person name="Secka A."/>
            <person name="Antonio M."/>
            <person name="Oren A."/>
            <person name="Chaudhuri R.R."/>
            <person name="La Ragione R."/>
            <person name="Hildebrand F."/>
            <person name="Pallen M.J."/>
        </authorList>
    </citation>
    <scope>NUCLEOTIDE SEQUENCE</scope>
    <source>
        <strain evidence="8">ChiHecec2B26-446</strain>
    </source>
</reference>
<dbReference type="PANTHER" id="PTHR34229">
    <property type="entry name" value="METAL TRANSPORT PROTEIN HI_1621-RELATED"/>
    <property type="match status" value="1"/>
</dbReference>
<feature type="transmembrane region" description="Helical" evidence="7">
    <location>
        <begin position="37"/>
        <end position="56"/>
    </location>
</feature>
<dbReference type="NCBIfam" id="NF004909">
    <property type="entry name" value="PRK06265.2-5"/>
    <property type="match status" value="1"/>
</dbReference>
<keyword evidence="4 7" id="KW-0812">Transmembrane</keyword>
<evidence type="ECO:0000313" key="9">
    <source>
        <dbReference type="Proteomes" id="UP000886752"/>
    </source>
</evidence>
<dbReference type="InterPro" id="IPR002751">
    <property type="entry name" value="CbiM/NikMN"/>
</dbReference>
<evidence type="ECO:0000256" key="3">
    <source>
        <dbReference type="ARBA" id="ARBA00022475"/>
    </source>
</evidence>
<evidence type="ECO:0000256" key="5">
    <source>
        <dbReference type="ARBA" id="ARBA00022989"/>
    </source>
</evidence>
<evidence type="ECO:0000256" key="4">
    <source>
        <dbReference type="ARBA" id="ARBA00022692"/>
    </source>
</evidence>
<sequence>MHISEGVLSPQVLACGAALTAAGLALGLRSLKNERLMTVGLMASAFFVASLVHVPLGPGSVHLILNGLLGMLLGWAAFPAIFTALILQAVLFQFGGITLLGVNTFTMALPAVLCGLALRPLLRREGRVRLLAAFACGFLSVAGAALLTALALAWTDEGFVQSARILLVAHLPVMALEGLISAFALSFLARVRPEVLTLFSDRS</sequence>
<evidence type="ECO:0000313" key="8">
    <source>
        <dbReference type="EMBL" id="HIW00533.1"/>
    </source>
</evidence>
<proteinExistence type="predicted"/>
<dbReference type="Gene3D" id="1.10.1760.20">
    <property type="match status" value="1"/>
</dbReference>
<dbReference type="NCBIfam" id="NF004904">
    <property type="entry name" value="PRK06265.1-4"/>
    <property type="match status" value="1"/>
</dbReference>
<evidence type="ECO:0000256" key="2">
    <source>
        <dbReference type="ARBA" id="ARBA00022448"/>
    </source>
</evidence>
<dbReference type="EMBL" id="DXHV01000054">
    <property type="protein sequence ID" value="HIW00533.1"/>
    <property type="molecule type" value="Genomic_DNA"/>
</dbReference>
<feature type="transmembrane region" description="Helical" evidence="7">
    <location>
        <begin position="68"/>
        <end position="91"/>
    </location>
</feature>
<feature type="transmembrane region" description="Helical" evidence="7">
    <location>
        <begin position="12"/>
        <end position="31"/>
    </location>
</feature>
<evidence type="ECO:0000256" key="1">
    <source>
        <dbReference type="ARBA" id="ARBA00004651"/>
    </source>
</evidence>
<keyword evidence="3" id="KW-1003">Cell membrane</keyword>
<name>A0A9D1PWC3_9BACT</name>
<dbReference type="AlphaFoldDB" id="A0A9D1PWC3"/>
<keyword evidence="6 7" id="KW-0472">Membrane</keyword>
<dbReference type="GO" id="GO:0005886">
    <property type="term" value="C:plasma membrane"/>
    <property type="evidence" value="ECO:0007669"/>
    <property type="project" value="UniProtKB-SubCell"/>
</dbReference>
<dbReference type="Pfam" id="PF01891">
    <property type="entry name" value="CbiM"/>
    <property type="match status" value="1"/>
</dbReference>
<gene>
    <name evidence="8" type="primary">cbiM</name>
    <name evidence="8" type="ORF">H9894_05015</name>
</gene>
<keyword evidence="5 7" id="KW-1133">Transmembrane helix</keyword>
<dbReference type="GO" id="GO:0000041">
    <property type="term" value="P:transition metal ion transport"/>
    <property type="evidence" value="ECO:0007669"/>
    <property type="project" value="InterPro"/>
</dbReference>
<comment type="subcellular location">
    <subcellularLocation>
        <location evidence="1">Cell membrane</location>
        <topology evidence="1">Multi-pass membrane protein</topology>
    </subcellularLocation>
</comment>
<dbReference type="PANTHER" id="PTHR34229:SF1">
    <property type="entry name" value="METAL TRANSPORT PROTEIN HI_1621-RELATED"/>
    <property type="match status" value="1"/>
</dbReference>
<evidence type="ECO:0000256" key="6">
    <source>
        <dbReference type="ARBA" id="ARBA00023136"/>
    </source>
</evidence>